<dbReference type="EMBL" id="CP000228">
    <property type="protein sequence ID" value="ACM15885.1"/>
    <property type="molecule type" value="Genomic_DNA"/>
</dbReference>
<gene>
    <name evidence="3" type="ordered locus">BCQ_PI151</name>
</gene>
<reference evidence="3 4" key="1">
    <citation type="journal article" date="2009" name="J. Bacteriol.">
        <title>Complete genome sequence of the extremophilic Bacillus cereus strain Q1 with industrial applications.</title>
        <authorList>
            <person name="Xiong Z."/>
            <person name="Jiang Y."/>
            <person name="Qi D."/>
            <person name="Lu H."/>
            <person name="Yang F."/>
            <person name="Yang J."/>
            <person name="Chen L."/>
            <person name="Sun L."/>
            <person name="Xu X."/>
            <person name="Xue Y."/>
            <person name="Zhu Y."/>
            <person name="Jin Q."/>
        </authorList>
    </citation>
    <scope>NUCLEOTIDE SEQUENCE [LARGE SCALE GENOMIC DNA]</scope>
    <source>
        <strain evidence="3 4">Q1</strain>
        <plasmid evidence="3 4">pBc239</plasmid>
    </source>
</reference>
<feature type="compositionally biased region" description="Basic and acidic residues" evidence="2">
    <location>
        <begin position="1"/>
        <end position="11"/>
    </location>
</feature>
<proteinExistence type="predicted"/>
<protein>
    <submittedName>
        <fullName evidence="3">Uncharacterized protein</fullName>
    </submittedName>
</protein>
<keyword evidence="1" id="KW-0175">Coiled coil</keyword>
<feature type="compositionally biased region" description="Acidic residues" evidence="2">
    <location>
        <begin position="12"/>
        <end position="22"/>
    </location>
</feature>
<accession>B9J690</accession>
<dbReference type="HOGENOM" id="CLU_2696792_0_0_9"/>
<sequence length="73" mass="9038">MLNEEKDQHELESEEEEDDDEGREFKTIPIAEAVRLQKMERDRRNKEFHEKLDKLKAKTDRLKKEYNEKYKKK</sequence>
<keyword evidence="3" id="KW-0614">Plasmid</keyword>
<dbReference type="Proteomes" id="UP000000441">
    <property type="component" value="Plasmid pBc239"/>
</dbReference>
<feature type="coiled-coil region" evidence="1">
    <location>
        <begin position="45"/>
        <end position="72"/>
    </location>
</feature>
<name>B9J690_BACCQ</name>
<evidence type="ECO:0000313" key="3">
    <source>
        <dbReference type="EMBL" id="ACM15885.1"/>
    </source>
</evidence>
<evidence type="ECO:0000256" key="1">
    <source>
        <dbReference type="SAM" id="Coils"/>
    </source>
</evidence>
<evidence type="ECO:0000256" key="2">
    <source>
        <dbReference type="SAM" id="MobiDB-lite"/>
    </source>
</evidence>
<evidence type="ECO:0000313" key="4">
    <source>
        <dbReference type="Proteomes" id="UP000000441"/>
    </source>
</evidence>
<geneLocation type="plasmid" evidence="3 4">
    <name>pBc239</name>
</geneLocation>
<feature type="region of interest" description="Disordered" evidence="2">
    <location>
        <begin position="1"/>
        <end position="30"/>
    </location>
</feature>
<dbReference type="AlphaFoldDB" id="B9J690"/>
<organism evidence="3 4">
    <name type="scientific">Bacillus cereus (strain Q1)</name>
    <dbReference type="NCBI Taxonomy" id="361100"/>
    <lineage>
        <taxon>Bacteria</taxon>
        <taxon>Bacillati</taxon>
        <taxon>Bacillota</taxon>
        <taxon>Bacilli</taxon>
        <taxon>Bacillales</taxon>
        <taxon>Bacillaceae</taxon>
        <taxon>Bacillus</taxon>
        <taxon>Bacillus cereus group</taxon>
    </lineage>
</organism>
<dbReference type="KEGG" id="bcq:BCQ_PI151"/>